<dbReference type="NCBIfam" id="TIGR00082">
    <property type="entry name" value="rbfA"/>
    <property type="match status" value="1"/>
</dbReference>
<dbReference type="PANTHER" id="PTHR33515:SF1">
    <property type="entry name" value="RIBOSOME-BINDING FACTOR A, CHLOROPLASTIC-RELATED"/>
    <property type="match status" value="1"/>
</dbReference>
<dbReference type="Gene3D" id="3.30.300.20">
    <property type="match status" value="1"/>
</dbReference>
<dbReference type="Pfam" id="PF02033">
    <property type="entry name" value="RBFA"/>
    <property type="match status" value="1"/>
</dbReference>
<dbReference type="InterPro" id="IPR020053">
    <property type="entry name" value="Ribosome-bd_factorA_CS"/>
</dbReference>
<comment type="caution">
    <text evidence="1">The sequence shown here is derived from an EMBL/GenBank/DDBJ whole genome shotgun (WGS) entry which is preliminary data.</text>
</comment>
<accession>A0A644XCY0</accession>
<dbReference type="InterPro" id="IPR023799">
    <property type="entry name" value="RbfA_dom_sf"/>
</dbReference>
<name>A0A644XCY0_9ZZZZ</name>
<dbReference type="InterPro" id="IPR015946">
    <property type="entry name" value="KH_dom-like_a/b"/>
</dbReference>
<dbReference type="AlphaFoldDB" id="A0A644XCY0"/>
<reference evidence="1" key="1">
    <citation type="submission" date="2019-08" db="EMBL/GenBank/DDBJ databases">
        <authorList>
            <person name="Kucharzyk K."/>
            <person name="Murdoch R.W."/>
            <person name="Higgins S."/>
            <person name="Loffler F."/>
        </authorList>
    </citation>
    <scope>NUCLEOTIDE SEQUENCE</scope>
</reference>
<protein>
    <submittedName>
        <fullName evidence="1">Ribosome-binding factor A</fullName>
    </submittedName>
</protein>
<evidence type="ECO:0000313" key="1">
    <source>
        <dbReference type="EMBL" id="MPM14055.1"/>
    </source>
</evidence>
<proteinExistence type="inferred from homology"/>
<dbReference type="InterPro" id="IPR000238">
    <property type="entry name" value="RbfA"/>
</dbReference>
<dbReference type="GO" id="GO:0005829">
    <property type="term" value="C:cytosol"/>
    <property type="evidence" value="ECO:0007669"/>
    <property type="project" value="TreeGrafter"/>
</dbReference>
<dbReference type="PROSITE" id="PS01319">
    <property type="entry name" value="RBFA"/>
    <property type="match status" value="1"/>
</dbReference>
<gene>
    <name evidence="1" type="primary">rbfA_18</name>
    <name evidence="1" type="ORF">SDC9_60415</name>
</gene>
<organism evidence="1">
    <name type="scientific">bioreactor metagenome</name>
    <dbReference type="NCBI Taxonomy" id="1076179"/>
    <lineage>
        <taxon>unclassified sequences</taxon>
        <taxon>metagenomes</taxon>
        <taxon>ecological metagenomes</taxon>
    </lineage>
</organism>
<dbReference type="EMBL" id="VSSQ01002217">
    <property type="protein sequence ID" value="MPM14055.1"/>
    <property type="molecule type" value="Genomic_DNA"/>
</dbReference>
<dbReference type="GO" id="GO:0043024">
    <property type="term" value="F:ribosomal small subunit binding"/>
    <property type="evidence" value="ECO:0007669"/>
    <property type="project" value="TreeGrafter"/>
</dbReference>
<dbReference type="HAMAP" id="MF_00003">
    <property type="entry name" value="RbfA"/>
    <property type="match status" value="1"/>
</dbReference>
<sequence length="117" mass="13069">MATHRRDRINEEVMRELAAVIRSLKDPRIPVMTSVVKVTVTPDLKFAKAYISVMGTPEAQKECLQGLRSAAGFIRREIGIRVGLRLTPEFSFVLDDSVAHGAHISKLLKELDIPEES</sequence>
<dbReference type="GO" id="GO:0006364">
    <property type="term" value="P:rRNA processing"/>
    <property type="evidence" value="ECO:0007669"/>
    <property type="project" value="InterPro"/>
</dbReference>
<dbReference type="SUPFAM" id="SSF89919">
    <property type="entry name" value="Ribosome-binding factor A, RbfA"/>
    <property type="match status" value="1"/>
</dbReference>
<dbReference type="PANTHER" id="PTHR33515">
    <property type="entry name" value="RIBOSOME-BINDING FACTOR A, CHLOROPLASTIC-RELATED"/>
    <property type="match status" value="1"/>
</dbReference>